<reference evidence="3" key="1">
    <citation type="submission" date="2016-10" db="EMBL/GenBank/DDBJ databases">
        <authorList>
            <person name="Varghese N."/>
            <person name="Submissions S."/>
        </authorList>
    </citation>
    <scope>NUCLEOTIDE SEQUENCE [LARGE SCALE GENOMIC DNA]</scope>
    <source>
        <strain evidence="3">DSM 13234</strain>
    </source>
</reference>
<dbReference type="EMBL" id="FNWO01000005">
    <property type="protein sequence ID" value="SEH33865.1"/>
    <property type="molecule type" value="Genomic_DNA"/>
</dbReference>
<dbReference type="GO" id="GO:0016747">
    <property type="term" value="F:acyltransferase activity, transferring groups other than amino-acyl groups"/>
    <property type="evidence" value="ECO:0007669"/>
    <property type="project" value="InterPro"/>
</dbReference>
<keyword evidence="2" id="KW-0808">Transferase</keyword>
<dbReference type="CDD" id="cd04301">
    <property type="entry name" value="NAT_SF"/>
    <property type="match status" value="1"/>
</dbReference>
<protein>
    <submittedName>
        <fullName evidence="2">L-amino acid N-acyltransferase YncA</fullName>
    </submittedName>
</protein>
<dbReference type="Proteomes" id="UP000182983">
    <property type="component" value="Unassembled WGS sequence"/>
</dbReference>
<name>A0A1H6HHW1_MAGFU</name>
<organism evidence="2 3">
    <name type="scientific">Magnetospirillum fulvum</name>
    <name type="common">Rhodospirillum fulvum</name>
    <dbReference type="NCBI Taxonomy" id="1082"/>
    <lineage>
        <taxon>Bacteria</taxon>
        <taxon>Pseudomonadati</taxon>
        <taxon>Pseudomonadota</taxon>
        <taxon>Alphaproteobacteria</taxon>
        <taxon>Rhodospirillales</taxon>
        <taxon>Rhodospirillaceae</taxon>
        <taxon>Magnetospirillum</taxon>
    </lineage>
</organism>
<dbReference type="RefSeq" id="WP_074767045.1">
    <property type="nucleotide sequence ID" value="NZ_FNWO01000005.1"/>
</dbReference>
<dbReference type="SUPFAM" id="SSF55729">
    <property type="entry name" value="Acyl-CoA N-acyltransferases (Nat)"/>
    <property type="match status" value="1"/>
</dbReference>
<dbReference type="PROSITE" id="PS51186">
    <property type="entry name" value="GNAT"/>
    <property type="match status" value="1"/>
</dbReference>
<dbReference type="InterPro" id="IPR016181">
    <property type="entry name" value="Acyl_CoA_acyltransferase"/>
</dbReference>
<feature type="domain" description="N-acetyltransferase" evidence="1">
    <location>
        <begin position="10"/>
        <end position="153"/>
    </location>
</feature>
<keyword evidence="2" id="KW-0012">Acyltransferase</keyword>
<proteinExistence type="predicted"/>
<evidence type="ECO:0000313" key="3">
    <source>
        <dbReference type="Proteomes" id="UP000182983"/>
    </source>
</evidence>
<sequence length="153" mass="17039">MPTLAANTEFEIRPAAAADLDAVIHLDTQITAMPKVEYWHGIFERFGRRETDGFFLVATSGEGVLGFVVGEIRAWEFGSDPCGWIFAIEVSPDLRMNKVGTALYAALCANFRKAGVSRIRTMLARDAQLVMQFFRSQGMMAGPFIQLEKELDE</sequence>
<evidence type="ECO:0000259" key="1">
    <source>
        <dbReference type="PROSITE" id="PS51186"/>
    </source>
</evidence>
<dbReference type="AlphaFoldDB" id="A0A1H6HHW1"/>
<gene>
    <name evidence="2" type="ORF">SAMN04244559_01461</name>
</gene>
<accession>A0A1H6HHW1</accession>
<dbReference type="Pfam" id="PF00583">
    <property type="entry name" value="Acetyltransf_1"/>
    <property type="match status" value="1"/>
</dbReference>
<dbReference type="InterPro" id="IPR000182">
    <property type="entry name" value="GNAT_dom"/>
</dbReference>
<evidence type="ECO:0000313" key="2">
    <source>
        <dbReference type="EMBL" id="SEH33865.1"/>
    </source>
</evidence>
<keyword evidence="3" id="KW-1185">Reference proteome</keyword>
<dbReference type="Gene3D" id="3.40.630.30">
    <property type="match status" value="1"/>
</dbReference>